<dbReference type="AlphaFoldDB" id="A0A2R6A5P6"/>
<feature type="region of interest" description="Disordered" evidence="1">
    <location>
        <begin position="1"/>
        <end position="24"/>
    </location>
</feature>
<comment type="caution">
    <text evidence="3">The sequence shown here is derived from an EMBL/GenBank/DDBJ whole genome shotgun (WGS) entry which is preliminary data.</text>
</comment>
<keyword evidence="2" id="KW-1133">Transmembrane helix</keyword>
<sequence>MSTENLEIEPEVEGEEEKTKEHKRKVSEYERGYRVGWNKGRAFVYKKLGIRPSEVEKGLVKIEPSELLDSKEGGVLGNSKTTVITAIIIGLILGLVAYYFVFRTRNREPNQ</sequence>
<dbReference type="Proteomes" id="UP000240880">
    <property type="component" value="Unassembled WGS sequence"/>
</dbReference>
<evidence type="ECO:0000313" key="3">
    <source>
        <dbReference type="EMBL" id="PSN81690.1"/>
    </source>
</evidence>
<keyword evidence="2" id="KW-0812">Transmembrane</keyword>
<dbReference type="EMBL" id="NEXC01000185">
    <property type="protein sequence ID" value="PSN81690.1"/>
    <property type="molecule type" value="Genomic_DNA"/>
</dbReference>
<evidence type="ECO:0000313" key="4">
    <source>
        <dbReference type="Proteomes" id="UP000240880"/>
    </source>
</evidence>
<gene>
    <name evidence="3" type="ORF">B9Q01_10705</name>
</gene>
<keyword evidence="2" id="KW-0472">Membrane</keyword>
<proteinExistence type="predicted"/>
<evidence type="ECO:0000256" key="1">
    <source>
        <dbReference type="SAM" id="MobiDB-lite"/>
    </source>
</evidence>
<organism evidence="3 4">
    <name type="scientific">Candidatus Marsarchaeota G1 archaeon OSP_D</name>
    <dbReference type="NCBI Taxonomy" id="1978155"/>
    <lineage>
        <taxon>Archaea</taxon>
        <taxon>Candidatus Marsarchaeota</taxon>
        <taxon>Candidatus Marsarchaeota group 1</taxon>
    </lineage>
</organism>
<feature type="transmembrane region" description="Helical" evidence="2">
    <location>
        <begin position="83"/>
        <end position="102"/>
    </location>
</feature>
<reference evidence="3 4" key="1">
    <citation type="submission" date="2017-04" db="EMBL/GenBank/DDBJ databases">
        <title>Novel microbial lineages endemic to geothermal iron-oxide mats fill important gaps in the evolutionary history of Archaea.</title>
        <authorList>
            <person name="Jay Z.J."/>
            <person name="Beam J.P."/>
            <person name="Dlakic M."/>
            <person name="Rusch D.B."/>
            <person name="Kozubal M.A."/>
            <person name="Inskeep W.P."/>
        </authorList>
    </citation>
    <scope>NUCLEOTIDE SEQUENCE [LARGE SCALE GENOMIC DNA]</scope>
    <source>
        <strain evidence="3">OSP_D</strain>
    </source>
</reference>
<feature type="compositionally biased region" description="Acidic residues" evidence="1">
    <location>
        <begin position="1"/>
        <end position="16"/>
    </location>
</feature>
<accession>A0A2R6A5P6</accession>
<name>A0A2R6A5P6_9ARCH</name>
<evidence type="ECO:0000256" key="2">
    <source>
        <dbReference type="SAM" id="Phobius"/>
    </source>
</evidence>
<protein>
    <submittedName>
        <fullName evidence="3">Uncharacterized protein</fullName>
    </submittedName>
</protein>